<feature type="domain" description="Aminotransferase-like plant mobile" evidence="1">
    <location>
        <begin position="55"/>
        <end position="147"/>
    </location>
</feature>
<dbReference type="PANTHER" id="PTHR46033">
    <property type="entry name" value="PROTEIN MAIN-LIKE 2"/>
    <property type="match status" value="1"/>
</dbReference>
<dbReference type="InterPro" id="IPR044824">
    <property type="entry name" value="MAIN-like"/>
</dbReference>
<dbReference type="PANTHER" id="PTHR46033:SF8">
    <property type="entry name" value="PROTEIN MAINTENANCE OF MERISTEMS-LIKE"/>
    <property type="match status" value="1"/>
</dbReference>
<reference evidence="2 3" key="1">
    <citation type="submission" date="2023-03" db="EMBL/GenBank/DDBJ databases">
        <title>WGS of Gossypium arboreum.</title>
        <authorList>
            <person name="Yu D."/>
        </authorList>
    </citation>
    <scope>NUCLEOTIDE SEQUENCE [LARGE SCALE GENOMIC DNA]</scope>
    <source>
        <tissue evidence="2">Leaf</tissue>
    </source>
</reference>
<dbReference type="Pfam" id="PF10536">
    <property type="entry name" value="PMD"/>
    <property type="match status" value="1"/>
</dbReference>
<dbReference type="Proteomes" id="UP001358586">
    <property type="component" value="Chromosome 10"/>
</dbReference>
<protein>
    <recommendedName>
        <fullName evidence="1">Aminotransferase-like plant mobile domain-containing protein</fullName>
    </recommendedName>
</protein>
<evidence type="ECO:0000313" key="2">
    <source>
        <dbReference type="EMBL" id="KAK5793941.1"/>
    </source>
</evidence>
<dbReference type="InterPro" id="IPR019557">
    <property type="entry name" value="AminoTfrase-like_pln_mobile"/>
</dbReference>
<dbReference type="EMBL" id="JARKNE010000010">
    <property type="protein sequence ID" value="KAK5793941.1"/>
    <property type="molecule type" value="Genomic_DNA"/>
</dbReference>
<accession>A0ABR0NH51</accession>
<evidence type="ECO:0000259" key="1">
    <source>
        <dbReference type="Pfam" id="PF10536"/>
    </source>
</evidence>
<keyword evidence="3" id="KW-1185">Reference proteome</keyword>
<evidence type="ECO:0000313" key="3">
    <source>
        <dbReference type="Proteomes" id="UP001358586"/>
    </source>
</evidence>
<name>A0ABR0NH51_GOSAR</name>
<comment type="caution">
    <text evidence="2">The sequence shown here is derived from an EMBL/GenBank/DDBJ whole genome shotgun (WGS) entry which is preliminary data.</text>
</comment>
<proteinExistence type="predicted"/>
<sequence>MATSLIHFDDKHIFVVQAKMVDDCVLEAFIHNLEKPPIIEIRGYLQEAGFLHESCMLGGCKLDPRPINGLVEKWRPEAHTFYLPCDECTITLENVALRLSLPMDGPVITEAAIIPNKENLYPALLRKVQNKFDGGWISMNWLAKKIDNLPVDATIRPEHSSFS</sequence>
<organism evidence="2 3">
    <name type="scientific">Gossypium arboreum</name>
    <name type="common">Tree cotton</name>
    <name type="synonym">Gossypium nanking</name>
    <dbReference type="NCBI Taxonomy" id="29729"/>
    <lineage>
        <taxon>Eukaryota</taxon>
        <taxon>Viridiplantae</taxon>
        <taxon>Streptophyta</taxon>
        <taxon>Embryophyta</taxon>
        <taxon>Tracheophyta</taxon>
        <taxon>Spermatophyta</taxon>
        <taxon>Magnoliopsida</taxon>
        <taxon>eudicotyledons</taxon>
        <taxon>Gunneridae</taxon>
        <taxon>Pentapetalae</taxon>
        <taxon>rosids</taxon>
        <taxon>malvids</taxon>
        <taxon>Malvales</taxon>
        <taxon>Malvaceae</taxon>
        <taxon>Malvoideae</taxon>
        <taxon>Gossypium</taxon>
    </lineage>
</organism>
<gene>
    <name evidence="2" type="ORF">PVK06_035122</name>
</gene>